<proteinExistence type="predicted"/>
<accession>A0A6C0F831</accession>
<dbReference type="EMBL" id="MN738791">
    <property type="protein sequence ID" value="QHT37244.1"/>
    <property type="molecule type" value="Genomic_DNA"/>
</dbReference>
<protein>
    <submittedName>
        <fullName evidence="1">Uncharacterized protein</fullName>
    </submittedName>
</protein>
<dbReference type="AlphaFoldDB" id="A0A6C0F831"/>
<sequence length="79" mass="9100">MSKVNYMATIKVNGTLEIGNVIINEDWNISESESKLNIEYKNENIASIKAHETDLNNTNKMIARDEPDRTTSKKHLMYK</sequence>
<organism evidence="1">
    <name type="scientific">viral metagenome</name>
    <dbReference type="NCBI Taxonomy" id="1070528"/>
    <lineage>
        <taxon>unclassified sequences</taxon>
        <taxon>metagenomes</taxon>
        <taxon>organismal metagenomes</taxon>
    </lineage>
</organism>
<evidence type="ECO:0000313" key="1">
    <source>
        <dbReference type="EMBL" id="QHT37244.1"/>
    </source>
</evidence>
<name>A0A6C0F831_9ZZZZ</name>
<reference evidence="1" key="1">
    <citation type="journal article" date="2020" name="Nature">
        <title>Giant virus diversity and host interactions through global metagenomics.</title>
        <authorList>
            <person name="Schulz F."/>
            <person name="Roux S."/>
            <person name="Paez-Espino D."/>
            <person name="Jungbluth S."/>
            <person name="Walsh D.A."/>
            <person name="Denef V.J."/>
            <person name="McMahon K.D."/>
            <person name="Konstantinidis K.T."/>
            <person name="Eloe-Fadrosh E.A."/>
            <person name="Kyrpides N.C."/>
            <person name="Woyke T."/>
        </authorList>
    </citation>
    <scope>NUCLEOTIDE SEQUENCE</scope>
    <source>
        <strain evidence="1">GVMAG-S-ERX555967-131</strain>
    </source>
</reference>